<sequence length="345" mass="39284">MSSSQLLVHRRKTVLPLSRPLESGLQKNTSPMLDSKVFICSSAAELQRWMQHIEDRKYKSTAQPMSPSHCALSYLLPCDEHWKREELKKYLLQAPIWQWEGSPIQHMGQPGYTSIVHIINTQRQGRLPRHSIKAVERFALPGRLEFELTGELVEPLQVSCTCEEDYRNWMFQLQQPDRSRHAPVTRGAPPLMPKLQRSRKESQEAAAPAGQRHVAEASAATGDFFHVGFGEPAPFPVGQSDAFDPAWWKEKNPYGLAVGRPGKTSLEWRNDHVHHLEGKKLEINPCSVRDDAVRSTHSFLRDSSRQSLNRWRYTGLVGSLSLDPEMLIVCVSTSRRSPCFTSQRD</sequence>
<dbReference type="AlphaFoldDB" id="A0A4Z2F984"/>
<dbReference type="EMBL" id="SRLO01001449">
    <property type="protein sequence ID" value="TNN37738.1"/>
    <property type="molecule type" value="Genomic_DNA"/>
</dbReference>
<reference evidence="2 3" key="1">
    <citation type="submission" date="2019-03" db="EMBL/GenBank/DDBJ databases">
        <title>First draft genome of Liparis tanakae, snailfish: a comprehensive survey of snailfish specific genes.</title>
        <authorList>
            <person name="Kim W."/>
            <person name="Song I."/>
            <person name="Jeong J.-H."/>
            <person name="Kim D."/>
            <person name="Kim S."/>
            <person name="Ryu S."/>
            <person name="Song J.Y."/>
            <person name="Lee S.K."/>
        </authorList>
    </citation>
    <scope>NUCLEOTIDE SEQUENCE [LARGE SCALE GENOMIC DNA]</scope>
    <source>
        <tissue evidence="2">Muscle</tissue>
    </source>
</reference>
<feature type="region of interest" description="Disordered" evidence="1">
    <location>
        <begin position="177"/>
        <end position="213"/>
    </location>
</feature>
<name>A0A4Z2F984_9TELE</name>
<keyword evidence="3" id="KW-1185">Reference proteome</keyword>
<evidence type="ECO:0008006" key="4">
    <source>
        <dbReference type="Google" id="ProtNLM"/>
    </source>
</evidence>
<evidence type="ECO:0000256" key="1">
    <source>
        <dbReference type="SAM" id="MobiDB-lite"/>
    </source>
</evidence>
<dbReference type="GO" id="GO:0005085">
    <property type="term" value="F:guanyl-nucleotide exchange factor activity"/>
    <property type="evidence" value="ECO:0007669"/>
    <property type="project" value="TreeGrafter"/>
</dbReference>
<dbReference type="PANTHER" id="PTHR46026:SF4">
    <property type="entry name" value="PH DOMAIN-CONTAINING PROTEIN"/>
    <property type="match status" value="1"/>
</dbReference>
<accession>A0A4Z2F984</accession>
<dbReference type="PANTHER" id="PTHR46026">
    <property type="entry name" value="RHO-TYPE GUANINE NUCLEOTIDE EXCHANGE FACTOR, ISOFORM F"/>
    <property type="match status" value="1"/>
</dbReference>
<comment type="caution">
    <text evidence="2">The sequence shown here is derived from an EMBL/GenBank/DDBJ whole genome shotgun (WGS) entry which is preliminary data.</text>
</comment>
<dbReference type="GO" id="GO:0005737">
    <property type="term" value="C:cytoplasm"/>
    <property type="evidence" value="ECO:0007669"/>
    <property type="project" value="TreeGrafter"/>
</dbReference>
<dbReference type="Proteomes" id="UP000314294">
    <property type="component" value="Unassembled WGS sequence"/>
</dbReference>
<protein>
    <recommendedName>
        <fullName evidence="4">PH domain-containing protein</fullName>
    </recommendedName>
</protein>
<dbReference type="OrthoDB" id="8746253at2759"/>
<organism evidence="2 3">
    <name type="scientific">Liparis tanakae</name>
    <name type="common">Tanaka's snailfish</name>
    <dbReference type="NCBI Taxonomy" id="230148"/>
    <lineage>
        <taxon>Eukaryota</taxon>
        <taxon>Metazoa</taxon>
        <taxon>Chordata</taxon>
        <taxon>Craniata</taxon>
        <taxon>Vertebrata</taxon>
        <taxon>Euteleostomi</taxon>
        <taxon>Actinopterygii</taxon>
        <taxon>Neopterygii</taxon>
        <taxon>Teleostei</taxon>
        <taxon>Neoteleostei</taxon>
        <taxon>Acanthomorphata</taxon>
        <taxon>Eupercaria</taxon>
        <taxon>Perciformes</taxon>
        <taxon>Cottioidei</taxon>
        <taxon>Cottales</taxon>
        <taxon>Liparidae</taxon>
        <taxon>Liparis</taxon>
    </lineage>
</organism>
<evidence type="ECO:0000313" key="3">
    <source>
        <dbReference type="Proteomes" id="UP000314294"/>
    </source>
</evidence>
<gene>
    <name evidence="2" type="ORF">EYF80_052098</name>
</gene>
<dbReference type="GO" id="GO:0030027">
    <property type="term" value="C:lamellipodium"/>
    <property type="evidence" value="ECO:0007669"/>
    <property type="project" value="TreeGrafter"/>
</dbReference>
<dbReference type="GO" id="GO:0030032">
    <property type="term" value="P:lamellipodium assembly"/>
    <property type="evidence" value="ECO:0007669"/>
    <property type="project" value="TreeGrafter"/>
</dbReference>
<proteinExistence type="predicted"/>
<evidence type="ECO:0000313" key="2">
    <source>
        <dbReference type="EMBL" id="TNN37738.1"/>
    </source>
</evidence>
<dbReference type="SUPFAM" id="SSF50729">
    <property type="entry name" value="PH domain-like"/>
    <property type="match status" value="1"/>
</dbReference>